<evidence type="ECO:0000256" key="1">
    <source>
        <dbReference type="SAM" id="Coils"/>
    </source>
</evidence>
<sequence length="202" mass="23595">MGLMDKVGGMFGRKNTLEKLSIRELQAEQIRLKNRLDRLKKELNQIEKKKKQLFQEGIGADKLKKKMLAQEIKSLDLEQKLKLKDFTTAQRQYTLVTNMIIIKKYEKELRKTGIWEKLSSVEPEQLEQALIKINLDGKEFDEMVEGLNKVFEMEVAEFEESEDETERELMQAWSQVEAGEADVEEVAEKVVSIDKKLEDEEL</sequence>
<dbReference type="KEGG" id="tprf:A3L09_09565"/>
<evidence type="ECO:0000313" key="2">
    <source>
        <dbReference type="EMBL" id="ASJ03490.1"/>
    </source>
</evidence>
<keyword evidence="3" id="KW-1185">Reference proteome</keyword>
<evidence type="ECO:0000313" key="3">
    <source>
        <dbReference type="Proteomes" id="UP000250179"/>
    </source>
</evidence>
<dbReference type="Proteomes" id="UP000250179">
    <property type="component" value="Chromosome"/>
</dbReference>
<reference evidence="2 3" key="1">
    <citation type="submission" date="2016-03" db="EMBL/GenBank/DDBJ databases">
        <title>Complete genome sequence of Thermococcus profundus strain DT5432.</title>
        <authorList>
            <person name="Oger P.M."/>
        </authorList>
    </citation>
    <scope>NUCLEOTIDE SEQUENCE [LARGE SCALE GENOMIC DNA]</scope>
    <source>
        <strain evidence="2 3">DT 5432</strain>
    </source>
</reference>
<dbReference type="AlphaFoldDB" id="A0A2Z2MA84"/>
<organism evidence="2 3">
    <name type="scientific">Thermococcus profundus</name>
    <dbReference type="NCBI Taxonomy" id="49899"/>
    <lineage>
        <taxon>Archaea</taxon>
        <taxon>Methanobacteriati</taxon>
        <taxon>Methanobacteriota</taxon>
        <taxon>Thermococci</taxon>
        <taxon>Thermococcales</taxon>
        <taxon>Thermococcaceae</taxon>
        <taxon>Thermococcus</taxon>
    </lineage>
</organism>
<gene>
    <name evidence="2" type="ORF">A3L09_09565</name>
</gene>
<feature type="coiled-coil region" evidence="1">
    <location>
        <begin position="22"/>
        <end position="80"/>
    </location>
</feature>
<dbReference type="GeneID" id="33320664"/>
<proteinExistence type="predicted"/>
<name>A0A2Z2MA84_THEPR</name>
<protein>
    <submittedName>
        <fullName evidence="2">Chromosome assembly protein</fullName>
    </submittedName>
</protein>
<keyword evidence="1" id="KW-0175">Coiled coil</keyword>
<dbReference type="OrthoDB" id="117119at2157"/>
<accession>A0A2Z2MA84</accession>
<dbReference type="EMBL" id="CP014862">
    <property type="protein sequence ID" value="ASJ03490.1"/>
    <property type="molecule type" value="Genomic_DNA"/>
</dbReference>
<dbReference type="RefSeq" id="WP_198362269.1">
    <property type="nucleotide sequence ID" value="NZ_CP014862.1"/>
</dbReference>